<dbReference type="PANTHER" id="PTHR11748:SF119">
    <property type="entry name" value="D-2-HYDROXYGLUTARATE DEHYDROGENASE"/>
    <property type="match status" value="1"/>
</dbReference>
<name>A0A1I4RVA1_9PSEU</name>
<dbReference type="GO" id="GO:0008720">
    <property type="term" value="F:D-lactate dehydrogenase (NAD+) activity"/>
    <property type="evidence" value="ECO:0007669"/>
    <property type="project" value="TreeGrafter"/>
</dbReference>
<evidence type="ECO:0000256" key="4">
    <source>
        <dbReference type="ARBA" id="ARBA00023002"/>
    </source>
</evidence>
<keyword evidence="4" id="KW-0560">Oxidoreductase</keyword>
<evidence type="ECO:0000313" key="7">
    <source>
        <dbReference type="Proteomes" id="UP000199398"/>
    </source>
</evidence>
<accession>A0A1I4RVA1</accession>
<dbReference type="PANTHER" id="PTHR11748">
    <property type="entry name" value="D-LACTATE DEHYDROGENASE"/>
    <property type="match status" value="1"/>
</dbReference>
<organism evidence="6 7">
    <name type="scientific">Saccharopolyspora antimicrobica</name>
    <dbReference type="NCBI Taxonomy" id="455193"/>
    <lineage>
        <taxon>Bacteria</taxon>
        <taxon>Bacillati</taxon>
        <taxon>Actinomycetota</taxon>
        <taxon>Actinomycetes</taxon>
        <taxon>Pseudonocardiales</taxon>
        <taxon>Pseudonocardiaceae</taxon>
        <taxon>Saccharopolyspora</taxon>
    </lineage>
</organism>
<dbReference type="SUPFAM" id="SSF56176">
    <property type="entry name" value="FAD-binding/transporter-associated domain-like"/>
    <property type="match status" value="1"/>
</dbReference>
<comment type="cofactor">
    <cofactor evidence="1">
        <name>FAD</name>
        <dbReference type="ChEBI" id="CHEBI:57692"/>
    </cofactor>
</comment>
<feature type="domain" description="FAD-binding oxidoreductase/transferase type 4 C-terminal" evidence="5">
    <location>
        <begin position="83"/>
        <end position="138"/>
    </location>
</feature>
<evidence type="ECO:0000256" key="3">
    <source>
        <dbReference type="ARBA" id="ARBA00022827"/>
    </source>
</evidence>
<dbReference type="GO" id="GO:0004458">
    <property type="term" value="F:D-lactate dehydrogenase (cytochrome) activity"/>
    <property type="evidence" value="ECO:0007669"/>
    <property type="project" value="TreeGrafter"/>
</dbReference>
<dbReference type="GO" id="GO:1903457">
    <property type="term" value="P:lactate catabolic process"/>
    <property type="evidence" value="ECO:0007669"/>
    <property type="project" value="TreeGrafter"/>
</dbReference>
<dbReference type="Proteomes" id="UP000199398">
    <property type="component" value="Unassembled WGS sequence"/>
</dbReference>
<dbReference type="InterPro" id="IPR004113">
    <property type="entry name" value="FAD-bd_oxidored_4_C"/>
</dbReference>
<keyword evidence="3" id="KW-0274">FAD</keyword>
<sequence length="198" mass="21959">MSTDLLERDLLREVDGEIRFDAGARGAYSTDASNYRQVPIGVVLPRSVEAGARAIAVCREHHVPVLSEAGLGVTAHPPDMPASWEGWEDSAVAPHRLGDYLRDLLSLFADHGYEKPALYGHFGHGCVHIRMPFRLKSGPGVARFPAVPAKRRRAGHVLRRIAVRRARRRPGARRTAPLHVRPRDRVRVRGGQGRVRSP</sequence>
<dbReference type="RefSeq" id="WP_256258155.1">
    <property type="nucleotide sequence ID" value="NZ_FOUP01000001.1"/>
</dbReference>
<dbReference type="InterPro" id="IPR036318">
    <property type="entry name" value="FAD-bd_PCMH-like_sf"/>
</dbReference>
<dbReference type="Pfam" id="PF02913">
    <property type="entry name" value="FAD-oxidase_C"/>
    <property type="match status" value="1"/>
</dbReference>
<reference evidence="6 7" key="1">
    <citation type="submission" date="2016-10" db="EMBL/GenBank/DDBJ databases">
        <authorList>
            <person name="de Groot N.N."/>
        </authorList>
    </citation>
    <scope>NUCLEOTIDE SEQUENCE [LARGE SCALE GENOMIC DNA]</scope>
    <source>
        <strain evidence="6 7">CPCC 201259</strain>
    </source>
</reference>
<evidence type="ECO:0000256" key="2">
    <source>
        <dbReference type="ARBA" id="ARBA00022630"/>
    </source>
</evidence>
<evidence type="ECO:0000313" key="6">
    <source>
        <dbReference type="EMBL" id="SFM56004.1"/>
    </source>
</evidence>
<dbReference type="EMBL" id="FOUP01000001">
    <property type="protein sequence ID" value="SFM56004.1"/>
    <property type="molecule type" value="Genomic_DNA"/>
</dbReference>
<evidence type="ECO:0000256" key="1">
    <source>
        <dbReference type="ARBA" id="ARBA00001974"/>
    </source>
</evidence>
<dbReference type="InterPro" id="IPR016164">
    <property type="entry name" value="FAD-linked_Oxase-like_C"/>
</dbReference>
<gene>
    <name evidence="6" type="ORF">SAMN05421805_101705</name>
</gene>
<dbReference type="STRING" id="455193.SAMN05421805_101705"/>
<protein>
    <submittedName>
        <fullName evidence="6">FAD linked oxidases, C-terminal domain</fullName>
    </submittedName>
</protein>
<dbReference type="AlphaFoldDB" id="A0A1I4RVA1"/>
<keyword evidence="2" id="KW-0285">Flavoprotein</keyword>
<evidence type="ECO:0000259" key="5">
    <source>
        <dbReference type="Pfam" id="PF02913"/>
    </source>
</evidence>
<dbReference type="GO" id="GO:0050660">
    <property type="term" value="F:flavin adenine dinucleotide binding"/>
    <property type="evidence" value="ECO:0007669"/>
    <property type="project" value="InterPro"/>
</dbReference>
<proteinExistence type="predicted"/>
<dbReference type="SUPFAM" id="SSF55103">
    <property type="entry name" value="FAD-linked oxidases, C-terminal domain"/>
    <property type="match status" value="1"/>
</dbReference>